<evidence type="ECO:0000259" key="3">
    <source>
        <dbReference type="PROSITE" id="PS50222"/>
    </source>
</evidence>
<gene>
    <name evidence="4" type="ORF">RRG08_028268</name>
</gene>
<evidence type="ECO:0000256" key="2">
    <source>
        <dbReference type="SAM" id="MobiDB-lite"/>
    </source>
</evidence>
<comment type="caution">
    <text evidence="4">The sequence shown here is derived from an EMBL/GenBank/DDBJ whole genome shotgun (WGS) entry which is preliminary data.</text>
</comment>
<evidence type="ECO:0000256" key="1">
    <source>
        <dbReference type="ARBA" id="ARBA00022837"/>
    </source>
</evidence>
<dbReference type="InterPro" id="IPR018247">
    <property type="entry name" value="EF_Hand_1_Ca_BS"/>
</dbReference>
<dbReference type="PANTHER" id="PTHR20875">
    <property type="entry name" value="EF-HAND CALCIUM-BINDING DOMAIN-CONTAINING PROTEIN 6-RELATED"/>
    <property type="match status" value="1"/>
</dbReference>
<dbReference type="Gene3D" id="1.10.238.10">
    <property type="entry name" value="EF-hand"/>
    <property type="match status" value="5"/>
</dbReference>
<feature type="domain" description="EF-hand" evidence="3">
    <location>
        <begin position="463"/>
        <end position="498"/>
    </location>
</feature>
<dbReference type="SUPFAM" id="SSF47473">
    <property type="entry name" value="EF-hand"/>
    <property type="match status" value="3"/>
</dbReference>
<keyword evidence="5" id="KW-1185">Reference proteome</keyword>
<proteinExistence type="predicted"/>
<dbReference type="InterPro" id="IPR002048">
    <property type="entry name" value="EF_hand_dom"/>
</dbReference>
<feature type="domain" description="EF-hand" evidence="3">
    <location>
        <begin position="973"/>
        <end position="1008"/>
    </location>
</feature>
<evidence type="ECO:0000313" key="5">
    <source>
        <dbReference type="Proteomes" id="UP001283361"/>
    </source>
</evidence>
<feature type="domain" description="EF-hand" evidence="3">
    <location>
        <begin position="1009"/>
        <end position="1041"/>
    </location>
</feature>
<dbReference type="InterPro" id="IPR052603">
    <property type="entry name" value="EFCB6"/>
</dbReference>
<dbReference type="SMART" id="SM00054">
    <property type="entry name" value="EFh"/>
    <property type="match status" value="7"/>
</dbReference>
<dbReference type="PANTHER" id="PTHR20875:SF5">
    <property type="entry name" value="EF-HAND DOMAIN-CONTAINING PROTEIN"/>
    <property type="match status" value="1"/>
</dbReference>
<dbReference type="AlphaFoldDB" id="A0AAE1DH02"/>
<accession>A0AAE1DH02</accession>
<feature type="region of interest" description="Disordered" evidence="2">
    <location>
        <begin position="366"/>
        <end position="414"/>
    </location>
</feature>
<protein>
    <recommendedName>
        <fullName evidence="3">EF-hand domain-containing protein</fullName>
    </recommendedName>
</protein>
<dbReference type="InterPro" id="IPR011992">
    <property type="entry name" value="EF-hand-dom_pair"/>
</dbReference>
<feature type="region of interest" description="Disordered" evidence="2">
    <location>
        <begin position="1"/>
        <end position="31"/>
    </location>
</feature>
<dbReference type="PROSITE" id="PS50222">
    <property type="entry name" value="EF_HAND_2"/>
    <property type="match status" value="3"/>
</dbReference>
<keyword evidence="1" id="KW-0106">Calcium</keyword>
<dbReference type="Proteomes" id="UP001283361">
    <property type="component" value="Unassembled WGS sequence"/>
</dbReference>
<dbReference type="GO" id="GO:0005509">
    <property type="term" value="F:calcium ion binding"/>
    <property type="evidence" value="ECO:0007669"/>
    <property type="project" value="InterPro"/>
</dbReference>
<organism evidence="4 5">
    <name type="scientific">Elysia crispata</name>
    <name type="common">lettuce slug</name>
    <dbReference type="NCBI Taxonomy" id="231223"/>
    <lineage>
        <taxon>Eukaryota</taxon>
        <taxon>Metazoa</taxon>
        <taxon>Spiralia</taxon>
        <taxon>Lophotrochozoa</taxon>
        <taxon>Mollusca</taxon>
        <taxon>Gastropoda</taxon>
        <taxon>Heterobranchia</taxon>
        <taxon>Euthyneura</taxon>
        <taxon>Panpulmonata</taxon>
        <taxon>Sacoglossa</taxon>
        <taxon>Placobranchoidea</taxon>
        <taxon>Plakobranchidae</taxon>
        <taxon>Elysia</taxon>
    </lineage>
</organism>
<name>A0AAE1DH02_9GAST</name>
<dbReference type="PROSITE" id="PS00018">
    <property type="entry name" value="EF_HAND_1"/>
    <property type="match status" value="1"/>
</dbReference>
<evidence type="ECO:0000313" key="4">
    <source>
        <dbReference type="EMBL" id="KAK3770369.1"/>
    </source>
</evidence>
<reference evidence="4" key="1">
    <citation type="journal article" date="2023" name="G3 (Bethesda)">
        <title>A reference genome for the long-term kleptoplast-retaining sea slug Elysia crispata morphotype clarki.</title>
        <authorList>
            <person name="Eastman K.E."/>
            <person name="Pendleton A.L."/>
            <person name="Shaikh M.A."/>
            <person name="Suttiyut T."/>
            <person name="Ogas R."/>
            <person name="Tomko P."/>
            <person name="Gavelis G."/>
            <person name="Widhalm J.R."/>
            <person name="Wisecaver J.H."/>
        </authorList>
    </citation>
    <scope>NUCLEOTIDE SEQUENCE</scope>
    <source>
        <strain evidence="4">ECLA1</strain>
    </source>
</reference>
<dbReference type="Pfam" id="PF13499">
    <property type="entry name" value="EF-hand_7"/>
    <property type="match status" value="1"/>
</dbReference>
<sequence length="1041" mass="118149">MASSALGRHKTPRTGSAKWGRPSSRPLPVQHPITTRSMNLDLTVTGTPTPGLFTDREEPAPSRLVQWPPEHLQRPGKGKVRVPKSTVWRTDNDLVEQVKAKLITGYDGVRQMFKAKDPYGDSIVTREGLFLILKALVGHISREQFDSFLKCICLHWRSSISFEEFIVRFHDNPEIALHSVNGLRHRQEENVQQQYQPHLEDNLRSIDMLEWCPFTSAPHAFVVFRKKLQKGEVGVHDILPASCFMKDGRVIGPQLREALALCDLRLTDREFEHIWLKFDPDYSGTVPTKRFFECLGLASNGYSRSDPRFSRSAQPTRRGGETVQKRCKTEISTKVSRSHVGPLTVSKVDTVQICGNRAQVMNQQAQLRSGAQNDPRVIVSSSTQEKRKKEVEEEETTTTTTTTTRKKKTTTTTTTKIKTTEENGDQLVDDNKLAGHVRALISAKRAAPEFDSLLDNLNYKFEDTYRNLQSAFRLFDFMGDGYVAKVDFRRVLKEFGFEICAVDLDTFLGRSGISVVQGLVNYKQFLHKFQSRGNSSVFTKCMLRDSDSLEQTRKRIETEETLRAENMETGVSNFFHADYVKLLNMLKQKDKHNTGTVPASELRRAVNSVLKTNMTDAQYGELLARLTVSAGVNSNKATGPAIQYNSLLDLLNSEPECWNQRKDGHWTVLKYQLGDVAPASPVLRLQEKAKTWMAPPPERNKAANSRVVEIRKELTKLFTDRFHTFDKNFKDMDRRKSGYMSKWQFGALIKLCGITLSVKDLDFLWATLDTAADNTLSYVTLVKTFTGTNQQQQQLSNIAQSSRPKSTSVLPQGIQGTTAYSTAGVTSSQMVTAEQPNVTPGSAKESRLVELLKKVRDDVLERWEEMYSLFLSLDRDGHASIAVQDMKDIMYKMKLPLSGPQRTELCNMFDLRANGWFHYVSFLQAIKKHMPGEHISPCVFDIHTKRLHRKAGPTSTALTVFDFLLELKTLLLKKHKTLRSSFKIFDQNRSGFIEETELRTSLGQLGYALSDQDFLDILQVFDRSQAQRVSFDDFKTTLLTL</sequence>
<dbReference type="EMBL" id="JAWDGP010003851">
    <property type="protein sequence ID" value="KAK3770369.1"/>
    <property type="molecule type" value="Genomic_DNA"/>
</dbReference>